<dbReference type="EMBL" id="JAJATZ010000004">
    <property type="protein sequence ID" value="MCB5199699.1"/>
    <property type="molecule type" value="Genomic_DNA"/>
</dbReference>
<dbReference type="Proteomes" id="UP001138961">
    <property type="component" value="Unassembled WGS sequence"/>
</dbReference>
<protein>
    <submittedName>
        <fullName evidence="2">Thioesterase family protein</fullName>
    </submittedName>
</protein>
<dbReference type="Gene3D" id="3.40.50.720">
    <property type="entry name" value="NAD(P)-binding Rossmann-like Domain"/>
    <property type="match status" value="1"/>
</dbReference>
<dbReference type="InterPro" id="IPR006176">
    <property type="entry name" value="3-OHacyl-CoA_DH_NAD-bd"/>
</dbReference>
<accession>A0ABS8BVG1</accession>
<evidence type="ECO:0000313" key="2">
    <source>
        <dbReference type="EMBL" id="MCB5199699.1"/>
    </source>
</evidence>
<gene>
    <name evidence="2" type="ORF">LGQ03_10650</name>
</gene>
<name>A0ABS8BVG1_9RHOB</name>
<dbReference type="InterPro" id="IPR029069">
    <property type="entry name" value="HotDog_dom_sf"/>
</dbReference>
<dbReference type="InterPro" id="IPR036291">
    <property type="entry name" value="NAD(P)-bd_dom_sf"/>
</dbReference>
<dbReference type="RefSeq" id="WP_226748374.1">
    <property type="nucleotide sequence ID" value="NZ_JAJATZ010000004.1"/>
</dbReference>
<comment type="caution">
    <text evidence="2">The sequence shown here is derived from an EMBL/GenBank/DDBJ whole genome shotgun (WGS) entry which is preliminary data.</text>
</comment>
<dbReference type="PANTHER" id="PTHR48075:SF5">
    <property type="entry name" value="3-HYDROXYBUTYRYL-COA DEHYDROGENASE"/>
    <property type="match status" value="1"/>
</dbReference>
<dbReference type="Pfam" id="PF13279">
    <property type="entry name" value="4HBT_2"/>
    <property type="match status" value="1"/>
</dbReference>
<sequence length="398" mass="41487">MPRAAIIGSGPAAAGWAARFQLMGWDVVVHAGVVPSSAQGSDLLARAGRALSSLSDVVPPRPGRRSLQQDLAATVAGVDWIAVCPPPDLPAARDLIATVAALCPPNAIIAIGSADHDIAALQSATASPGQIIGAVGFDPIYLMPSVAMTQSRANPAPVVAGAVATLRSLGMVPVGENAPRDTALVETQQALCVVADNVPDGDARDRLLVTLLRGFKTCNHGVGSVLNALDLARDTVSRTLGSVDDLSRPVTTFARAVPLDWTDYNGHMTEARYLHAFGEATDRMMILVGCTPGYVAAGHSFFTAETHIRHLDEVQEGTGIHIDTQVLAGRGKKMHLFHRMWAGDRLLATGEHMLIHVSLTTRSACAPSDAVAIPLARIAAAHAGLPMPDGAGRAVGRK</sequence>
<proteinExistence type="predicted"/>
<organism evidence="2 3">
    <name type="scientific">Loktanella gaetbuli</name>
    <dbReference type="NCBI Taxonomy" id="2881335"/>
    <lineage>
        <taxon>Bacteria</taxon>
        <taxon>Pseudomonadati</taxon>
        <taxon>Pseudomonadota</taxon>
        <taxon>Alphaproteobacteria</taxon>
        <taxon>Rhodobacterales</taxon>
        <taxon>Roseobacteraceae</taxon>
        <taxon>Loktanella</taxon>
    </lineage>
</organism>
<dbReference type="PANTHER" id="PTHR48075">
    <property type="entry name" value="3-HYDROXYACYL-COA DEHYDROGENASE FAMILY PROTEIN"/>
    <property type="match status" value="1"/>
</dbReference>
<feature type="domain" description="3-hydroxyacyl-CoA dehydrogenase NAD binding" evidence="1">
    <location>
        <begin position="4"/>
        <end position="174"/>
    </location>
</feature>
<reference evidence="2" key="1">
    <citation type="submission" date="2021-10" db="EMBL/GenBank/DDBJ databases">
        <title>Loktanella gaetbuli sp. nov., isolated from a tidal flat.</title>
        <authorList>
            <person name="Park S."/>
            <person name="Yoon J.-H."/>
        </authorList>
    </citation>
    <scope>NUCLEOTIDE SEQUENCE</scope>
    <source>
        <strain evidence="2">TSTF-M6</strain>
    </source>
</reference>
<evidence type="ECO:0000259" key="1">
    <source>
        <dbReference type="Pfam" id="PF02737"/>
    </source>
</evidence>
<dbReference type="Gene3D" id="3.10.129.10">
    <property type="entry name" value="Hotdog Thioesterase"/>
    <property type="match status" value="1"/>
</dbReference>
<dbReference type="CDD" id="cd00586">
    <property type="entry name" value="4HBT"/>
    <property type="match status" value="1"/>
</dbReference>
<dbReference type="SUPFAM" id="SSF54637">
    <property type="entry name" value="Thioesterase/thiol ester dehydrase-isomerase"/>
    <property type="match status" value="1"/>
</dbReference>
<dbReference type="SUPFAM" id="SSF51735">
    <property type="entry name" value="NAD(P)-binding Rossmann-fold domains"/>
    <property type="match status" value="1"/>
</dbReference>
<dbReference type="Pfam" id="PF02737">
    <property type="entry name" value="3HCDH_N"/>
    <property type="match status" value="1"/>
</dbReference>
<keyword evidence="3" id="KW-1185">Reference proteome</keyword>
<evidence type="ECO:0000313" key="3">
    <source>
        <dbReference type="Proteomes" id="UP001138961"/>
    </source>
</evidence>